<comment type="caution">
    <text evidence="1">The sequence shown here is derived from an EMBL/GenBank/DDBJ whole genome shotgun (WGS) entry which is preliminary data.</text>
</comment>
<dbReference type="EMBL" id="BPVZ01000003">
    <property type="protein sequence ID" value="GKU88948.1"/>
    <property type="molecule type" value="Genomic_DNA"/>
</dbReference>
<organism evidence="1 2">
    <name type="scientific">Rubroshorea leprosula</name>
    <dbReference type="NCBI Taxonomy" id="152421"/>
    <lineage>
        <taxon>Eukaryota</taxon>
        <taxon>Viridiplantae</taxon>
        <taxon>Streptophyta</taxon>
        <taxon>Embryophyta</taxon>
        <taxon>Tracheophyta</taxon>
        <taxon>Spermatophyta</taxon>
        <taxon>Magnoliopsida</taxon>
        <taxon>eudicotyledons</taxon>
        <taxon>Gunneridae</taxon>
        <taxon>Pentapetalae</taxon>
        <taxon>rosids</taxon>
        <taxon>malvids</taxon>
        <taxon>Malvales</taxon>
        <taxon>Dipterocarpaceae</taxon>
        <taxon>Rubroshorea</taxon>
    </lineage>
</organism>
<accession>A0AAV5HT46</accession>
<gene>
    <name evidence="1" type="ORF">SLEP1_g3153</name>
</gene>
<proteinExistence type="predicted"/>
<dbReference type="AlphaFoldDB" id="A0AAV5HT46"/>
<sequence>MEGGFLDSAIVASVAKAIPRVEVDPVAEVPPTVIGAPVTSSFATTSSFPVGYATVEAIVPSSKSEYSHCPSFSNGVSCNFVFVGWKICFGSLKGDVEAICCVEVSEDVYSQDLILKAMFHLEVVFSNAK</sequence>
<dbReference type="Proteomes" id="UP001054252">
    <property type="component" value="Unassembled WGS sequence"/>
</dbReference>
<evidence type="ECO:0000313" key="1">
    <source>
        <dbReference type="EMBL" id="GKU88948.1"/>
    </source>
</evidence>
<evidence type="ECO:0000313" key="2">
    <source>
        <dbReference type="Proteomes" id="UP001054252"/>
    </source>
</evidence>
<reference evidence="1 2" key="1">
    <citation type="journal article" date="2021" name="Commun. Biol.">
        <title>The genome of Shorea leprosula (Dipterocarpaceae) highlights the ecological relevance of drought in aseasonal tropical rainforests.</title>
        <authorList>
            <person name="Ng K.K.S."/>
            <person name="Kobayashi M.J."/>
            <person name="Fawcett J.A."/>
            <person name="Hatakeyama M."/>
            <person name="Paape T."/>
            <person name="Ng C.H."/>
            <person name="Ang C.C."/>
            <person name="Tnah L.H."/>
            <person name="Lee C.T."/>
            <person name="Nishiyama T."/>
            <person name="Sese J."/>
            <person name="O'Brien M.J."/>
            <person name="Copetti D."/>
            <person name="Mohd Noor M.I."/>
            <person name="Ong R.C."/>
            <person name="Putra M."/>
            <person name="Sireger I.Z."/>
            <person name="Indrioko S."/>
            <person name="Kosugi Y."/>
            <person name="Izuno A."/>
            <person name="Isagi Y."/>
            <person name="Lee S.L."/>
            <person name="Shimizu K.K."/>
        </authorList>
    </citation>
    <scope>NUCLEOTIDE SEQUENCE [LARGE SCALE GENOMIC DNA]</scope>
    <source>
        <strain evidence="1">214</strain>
    </source>
</reference>
<keyword evidence="2" id="KW-1185">Reference proteome</keyword>
<protein>
    <submittedName>
        <fullName evidence="1">Uncharacterized protein</fullName>
    </submittedName>
</protein>
<name>A0AAV5HT46_9ROSI</name>